<feature type="transmembrane region" description="Helical" evidence="1">
    <location>
        <begin position="147"/>
        <end position="167"/>
    </location>
</feature>
<dbReference type="Proteomes" id="UP001336020">
    <property type="component" value="Unassembled WGS sequence"/>
</dbReference>
<gene>
    <name evidence="3" type="ORF">Q7514_25270</name>
</gene>
<keyword evidence="3" id="KW-0813">Transport</keyword>
<proteinExistence type="predicted"/>
<comment type="caution">
    <text evidence="3">The sequence shown here is derived from an EMBL/GenBank/DDBJ whole genome shotgun (WGS) entry which is preliminary data.</text>
</comment>
<keyword evidence="4" id="KW-1185">Reference proteome</keyword>
<feature type="transmembrane region" description="Helical" evidence="1">
    <location>
        <begin position="117"/>
        <end position="141"/>
    </location>
</feature>
<evidence type="ECO:0000313" key="3">
    <source>
        <dbReference type="EMBL" id="MEE2060836.1"/>
    </source>
</evidence>
<feature type="domain" description="Potassium channel" evidence="2">
    <location>
        <begin position="95"/>
        <end position="167"/>
    </location>
</feature>
<keyword evidence="1" id="KW-0472">Membrane</keyword>
<feature type="transmembrane region" description="Helical" evidence="1">
    <location>
        <begin position="52"/>
        <end position="74"/>
    </location>
</feature>
<sequence length="188" mass="20339">MPNRARSSDADRSAQLRGLTWRALLRTVTTLVVVGTAYFTLSFTELDDLSTLFLLVCGSAVVCAVCGWQVRWVLRSPHPVAQAMEGIAATATVYIFGFASLYAVISQVEPQGFTEVLTRMGALYFSLTVFATVGFGDIAAVTDGTRAVVSAQIVCNLLFLALVVRLFMLTAKHRRQQVGDEPISGESP</sequence>
<dbReference type="GO" id="GO:0034220">
    <property type="term" value="P:monoatomic ion transmembrane transport"/>
    <property type="evidence" value="ECO:0007669"/>
    <property type="project" value="UniProtKB-KW"/>
</dbReference>
<dbReference type="SUPFAM" id="SSF81324">
    <property type="entry name" value="Voltage-gated potassium channels"/>
    <property type="match status" value="1"/>
</dbReference>
<dbReference type="Gene3D" id="1.10.287.70">
    <property type="match status" value="1"/>
</dbReference>
<keyword evidence="1" id="KW-0812">Transmembrane</keyword>
<evidence type="ECO:0000313" key="4">
    <source>
        <dbReference type="Proteomes" id="UP001336020"/>
    </source>
</evidence>
<dbReference type="EMBL" id="JAUTXY010000014">
    <property type="protein sequence ID" value="MEE2060836.1"/>
    <property type="molecule type" value="Genomic_DNA"/>
</dbReference>
<organism evidence="3 4">
    <name type="scientific">Rhodococcus artemisiae</name>
    <dbReference type="NCBI Taxonomy" id="714159"/>
    <lineage>
        <taxon>Bacteria</taxon>
        <taxon>Bacillati</taxon>
        <taxon>Actinomycetota</taxon>
        <taxon>Actinomycetes</taxon>
        <taxon>Mycobacteriales</taxon>
        <taxon>Nocardiaceae</taxon>
        <taxon>Rhodococcus</taxon>
    </lineage>
</organism>
<keyword evidence="1" id="KW-1133">Transmembrane helix</keyword>
<dbReference type="RefSeq" id="WP_330136011.1">
    <property type="nucleotide sequence ID" value="NZ_JAUTXY010000014.1"/>
</dbReference>
<reference evidence="3 4" key="1">
    <citation type="submission" date="2023-07" db="EMBL/GenBank/DDBJ databases">
        <authorList>
            <person name="Girao M."/>
            <person name="Carvalho M.F."/>
        </authorList>
    </citation>
    <scope>NUCLEOTIDE SEQUENCE [LARGE SCALE GENOMIC DNA]</scope>
    <source>
        <strain evidence="3 4">YIM65754</strain>
    </source>
</reference>
<feature type="transmembrane region" description="Helical" evidence="1">
    <location>
        <begin position="86"/>
        <end position="105"/>
    </location>
</feature>
<accession>A0ABU7LH20</accession>
<keyword evidence="3" id="KW-0406">Ion transport</keyword>
<dbReference type="InterPro" id="IPR013099">
    <property type="entry name" value="K_chnl_dom"/>
</dbReference>
<evidence type="ECO:0000259" key="2">
    <source>
        <dbReference type="Pfam" id="PF07885"/>
    </source>
</evidence>
<protein>
    <submittedName>
        <fullName evidence="3">Potassium channel family protein</fullName>
    </submittedName>
</protein>
<feature type="transmembrane region" description="Helical" evidence="1">
    <location>
        <begin position="20"/>
        <end position="40"/>
    </location>
</feature>
<name>A0ABU7LH20_9NOCA</name>
<keyword evidence="3" id="KW-0407">Ion channel</keyword>
<evidence type="ECO:0000256" key="1">
    <source>
        <dbReference type="SAM" id="Phobius"/>
    </source>
</evidence>
<dbReference type="Pfam" id="PF07885">
    <property type="entry name" value="Ion_trans_2"/>
    <property type="match status" value="1"/>
</dbReference>